<dbReference type="PANTHER" id="PTHR31286:SF99">
    <property type="entry name" value="DUF4283 DOMAIN-CONTAINING PROTEIN"/>
    <property type="match status" value="1"/>
</dbReference>
<name>A0A1Q3BSH4_CEPFO</name>
<dbReference type="InterPro" id="IPR040256">
    <property type="entry name" value="At4g02000-like"/>
</dbReference>
<dbReference type="EMBL" id="BDDD01000854">
    <property type="protein sequence ID" value="GAV70930.1"/>
    <property type="molecule type" value="Genomic_DNA"/>
</dbReference>
<dbReference type="Pfam" id="PF14111">
    <property type="entry name" value="DUF4283"/>
    <property type="match status" value="1"/>
</dbReference>
<evidence type="ECO:0000313" key="3">
    <source>
        <dbReference type="Proteomes" id="UP000187406"/>
    </source>
</evidence>
<gene>
    <name evidence="2" type="ORF">CFOL_v3_14428</name>
</gene>
<organism evidence="2 3">
    <name type="scientific">Cephalotus follicularis</name>
    <name type="common">Albany pitcher plant</name>
    <dbReference type="NCBI Taxonomy" id="3775"/>
    <lineage>
        <taxon>Eukaryota</taxon>
        <taxon>Viridiplantae</taxon>
        <taxon>Streptophyta</taxon>
        <taxon>Embryophyta</taxon>
        <taxon>Tracheophyta</taxon>
        <taxon>Spermatophyta</taxon>
        <taxon>Magnoliopsida</taxon>
        <taxon>eudicotyledons</taxon>
        <taxon>Gunneridae</taxon>
        <taxon>Pentapetalae</taxon>
        <taxon>rosids</taxon>
        <taxon>fabids</taxon>
        <taxon>Oxalidales</taxon>
        <taxon>Cephalotaceae</taxon>
        <taxon>Cephalotus</taxon>
    </lineage>
</organism>
<reference evidence="3" key="1">
    <citation type="submission" date="2016-04" db="EMBL/GenBank/DDBJ databases">
        <title>Cephalotus genome sequencing.</title>
        <authorList>
            <person name="Fukushima K."/>
            <person name="Hasebe M."/>
            <person name="Fang X."/>
        </authorList>
    </citation>
    <scope>NUCLEOTIDE SEQUENCE [LARGE SCALE GENOMIC DNA]</scope>
    <source>
        <strain evidence="3">cv. St1</strain>
    </source>
</reference>
<dbReference type="OrthoDB" id="1304801at2759"/>
<proteinExistence type="predicted"/>
<dbReference type="Proteomes" id="UP000187406">
    <property type="component" value="Unassembled WGS sequence"/>
</dbReference>
<dbReference type="InterPro" id="IPR025558">
    <property type="entry name" value="DUF4283"/>
</dbReference>
<evidence type="ECO:0000259" key="1">
    <source>
        <dbReference type="Pfam" id="PF14111"/>
    </source>
</evidence>
<feature type="domain" description="DUF4283" evidence="1">
    <location>
        <begin position="20"/>
        <end position="102"/>
    </location>
</feature>
<comment type="caution">
    <text evidence="2">The sequence shown here is derived from an EMBL/GenBank/DDBJ whole genome shotgun (WGS) entry which is preliminary data.</text>
</comment>
<evidence type="ECO:0000313" key="2">
    <source>
        <dbReference type="EMBL" id="GAV70930.1"/>
    </source>
</evidence>
<dbReference type="AlphaFoldDB" id="A0A1Q3BSH4"/>
<accession>A0A1Q3BSH4</accession>
<sequence length="125" mass="14346">MVANGVVDVRPPLKILDKGEQLWKGALVGHFVGKKMPFNTIKDKDSITKKWKAFGNYKIHTLANGIFLFKFENGESSERVLNEGPWDIWGVHIALRKWDKNVPLNKDYLDKVPLWVKLCNIPLAF</sequence>
<keyword evidence="3" id="KW-1185">Reference proteome</keyword>
<dbReference type="InParanoid" id="A0A1Q3BSH4"/>
<dbReference type="PANTHER" id="PTHR31286">
    <property type="entry name" value="GLYCINE-RICH CELL WALL STRUCTURAL PROTEIN 1.8-LIKE"/>
    <property type="match status" value="1"/>
</dbReference>
<protein>
    <submittedName>
        <fullName evidence="2">DUF4283 domain-containing protein</fullName>
    </submittedName>
</protein>